<dbReference type="OrthoDB" id="9769739at2"/>
<feature type="transmembrane region" description="Helical" evidence="5">
    <location>
        <begin position="336"/>
        <end position="354"/>
    </location>
</feature>
<evidence type="ECO:0000256" key="5">
    <source>
        <dbReference type="SAM" id="Phobius"/>
    </source>
</evidence>
<keyword evidence="8" id="KW-1185">Reference proteome</keyword>
<evidence type="ECO:0000256" key="4">
    <source>
        <dbReference type="ARBA" id="ARBA00023136"/>
    </source>
</evidence>
<dbReference type="PANTHER" id="PTHR11814">
    <property type="entry name" value="SULFATE TRANSPORTER"/>
    <property type="match status" value="1"/>
</dbReference>
<reference evidence="7 8" key="1">
    <citation type="journal article" date="2015" name="Environ. Microbiol.">
        <title>Methane oxidation coupled to nitrate reduction under hypoxia by the Gammaproteobacterium Methylomonas denitrificans, sp. nov. type strain FJG1.</title>
        <authorList>
            <person name="Kits K.D."/>
            <person name="Klotz M.G."/>
            <person name="Stein L.Y."/>
        </authorList>
    </citation>
    <scope>NUCLEOTIDE SEQUENCE [LARGE SCALE GENOMIC DNA]</scope>
    <source>
        <strain evidence="7 8">FJG1</strain>
    </source>
</reference>
<dbReference type="InterPro" id="IPR001902">
    <property type="entry name" value="SLC26A/SulP_fam"/>
</dbReference>
<dbReference type="GO" id="GO:0055085">
    <property type="term" value="P:transmembrane transport"/>
    <property type="evidence" value="ECO:0007669"/>
    <property type="project" value="InterPro"/>
</dbReference>
<evidence type="ECO:0000313" key="8">
    <source>
        <dbReference type="Proteomes" id="UP000030512"/>
    </source>
</evidence>
<dbReference type="KEGG" id="mdn:JT25_011845"/>
<sequence length="519" mass="55396">MTSQLNYYLKHLHQDLPASIVVFLVALPLCLGVALASGAPLFSGIIAGLVGGILVSWASGSQLSVSGPAAGLTVIVFDAIETLGGFGGFLLSVVMAGGLQIMLGFLKAGVIGAFFPASVIKGMLAAIGVILIIKQTPHATGFDTSFEGDESYMQETAESSFFEFSEALEGITPGVTLVSIVALLILIVWDSGFIKQFKALKLIPGPLLAVIWGVSFNSLAMYFAPELVIGEKHLVSLPELGSTANFINQLRLPDFSYFSNPKVYSIAGTIAIIASLETLLSLEAVDKLDPHKRVAPTNRELKAQGLGNLISGLMGGLPITAVIVRSSANINAGGQTRIACFFHGVLLMVSVLFFAKYLNMIPLACLAAILLQTGFKLAKPALFVEFYRKGWNQFAPFVITVVAILLTDLLQGIAIGMACGFFFVLKANFHAAITLTQHGPHYLLRLHKDVSFLNKALLRKYLDEVPNDVELLIDGTKAQFIDLDIMETIADFLQAAADRNVAVEIQGFSVSCPTSSSGH</sequence>
<feature type="transmembrane region" description="Helical" evidence="5">
    <location>
        <begin position="398"/>
        <end position="425"/>
    </location>
</feature>
<comment type="subcellular location">
    <subcellularLocation>
        <location evidence="1">Membrane</location>
        <topology evidence="1">Multi-pass membrane protein</topology>
    </subcellularLocation>
</comment>
<dbReference type="GO" id="GO:0016020">
    <property type="term" value="C:membrane"/>
    <property type="evidence" value="ECO:0007669"/>
    <property type="project" value="UniProtKB-SubCell"/>
</dbReference>
<evidence type="ECO:0000313" key="7">
    <source>
        <dbReference type="EMBL" id="AMK77169.1"/>
    </source>
</evidence>
<gene>
    <name evidence="7" type="ORF">JT25_011845</name>
</gene>
<evidence type="ECO:0000256" key="3">
    <source>
        <dbReference type="ARBA" id="ARBA00022989"/>
    </source>
</evidence>
<dbReference type="Proteomes" id="UP000030512">
    <property type="component" value="Chromosome"/>
</dbReference>
<dbReference type="InterPro" id="IPR011547">
    <property type="entry name" value="SLC26A/SulP_dom"/>
</dbReference>
<protein>
    <recommendedName>
        <fullName evidence="6">SLC26A/SulP transporter domain-containing protein</fullName>
    </recommendedName>
</protein>
<keyword evidence="2 5" id="KW-0812">Transmembrane</keyword>
<feature type="transmembrane region" description="Helical" evidence="5">
    <location>
        <begin position="202"/>
        <end position="224"/>
    </location>
</feature>
<organism evidence="7 8">
    <name type="scientific">Methylomonas denitrificans</name>
    <dbReference type="NCBI Taxonomy" id="1538553"/>
    <lineage>
        <taxon>Bacteria</taxon>
        <taxon>Pseudomonadati</taxon>
        <taxon>Pseudomonadota</taxon>
        <taxon>Gammaproteobacteria</taxon>
        <taxon>Methylococcales</taxon>
        <taxon>Methylococcaceae</taxon>
        <taxon>Methylomonas</taxon>
    </lineage>
</organism>
<feature type="transmembrane region" description="Helical" evidence="5">
    <location>
        <begin position="72"/>
        <end position="96"/>
    </location>
</feature>
<feature type="transmembrane region" description="Helical" evidence="5">
    <location>
        <begin position="361"/>
        <end position="378"/>
    </location>
</feature>
<evidence type="ECO:0000259" key="6">
    <source>
        <dbReference type="Pfam" id="PF00916"/>
    </source>
</evidence>
<feature type="transmembrane region" description="Helical" evidence="5">
    <location>
        <begin position="41"/>
        <end position="60"/>
    </location>
</feature>
<dbReference type="EMBL" id="CP014476">
    <property type="protein sequence ID" value="AMK77169.1"/>
    <property type="molecule type" value="Genomic_DNA"/>
</dbReference>
<name>A0A126T502_9GAMM</name>
<keyword evidence="4 5" id="KW-0472">Membrane</keyword>
<dbReference type="AlphaFoldDB" id="A0A126T502"/>
<dbReference type="STRING" id="1538553.JT25_011845"/>
<dbReference type="Pfam" id="PF00916">
    <property type="entry name" value="Sulfate_transp"/>
    <property type="match status" value="1"/>
</dbReference>
<dbReference type="RefSeq" id="WP_036275117.1">
    <property type="nucleotide sequence ID" value="NZ_CP014476.1"/>
</dbReference>
<proteinExistence type="predicted"/>
<accession>A0A126T502</accession>
<feature type="transmembrane region" description="Helical" evidence="5">
    <location>
        <begin position="108"/>
        <end position="133"/>
    </location>
</feature>
<evidence type="ECO:0000256" key="2">
    <source>
        <dbReference type="ARBA" id="ARBA00022692"/>
    </source>
</evidence>
<feature type="transmembrane region" description="Helical" evidence="5">
    <location>
        <begin position="16"/>
        <end position="34"/>
    </location>
</feature>
<keyword evidence="3 5" id="KW-1133">Transmembrane helix</keyword>
<evidence type="ECO:0000256" key="1">
    <source>
        <dbReference type="ARBA" id="ARBA00004141"/>
    </source>
</evidence>
<feature type="transmembrane region" description="Helical" evidence="5">
    <location>
        <begin position="263"/>
        <end position="285"/>
    </location>
</feature>
<feature type="domain" description="SLC26A/SulP transporter" evidence="6">
    <location>
        <begin position="12"/>
        <end position="386"/>
    </location>
</feature>
<feature type="transmembrane region" description="Helical" evidence="5">
    <location>
        <begin position="170"/>
        <end position="190"/>
    </location>
</feature>
<feature type="transmembrane region" description="Helical" evidence="5">
    <location>
        <begin position="306"/>
        <end position="324"/>
    </location>
</feature>